<accession>A0A6M4MCX3</accession>
<dbReference type="PANTHER" id="PTHR30480:SF13">
    <property type="entry name" value="BETA-HEXOSAMINIDASE"/>
    <property type="match status" value="1"/>
</dbReference>
<evidence type="ECO:0000256" key="4">
    <source>
        <dbReference type="ARBA" id="ARBA00022801"/>
    </source>
</evidence>
<name>A0A6M4MCX3_9ALTE</name>
<reference evidence="7 8" key="2">
    <citation type="submission" date="2020-04" db="EMBL/GenBank/DDBJ databases">
        <title>Complete genome sequence of Alteromonas pelagimontana 5.12T.</title>
        <authorList>
            <person name="Sinha R.K."/>
            <person name="Krishnan K.P."/>
            <person name="Kurian J.P."/>
        </authorList>
    </citation>
    <scope>NUCLEOTIDE SEQUENCE [LARGE SCALE GENOMIC DNA]</scope>
    <source>
        <strain evidence="7 8">5.12</strain>
    </source>
</reference>
<evidence type="ECO:0000313" key="8">
    <source>
        <dbReference type="Proteomes" id="UP000219285"/>
    </source>
</evidence>
<reference evidence="8" key="1">
    <citation type="submission" date="2014-12" db="EMBL/GenBank/DDBJ databases">
        <title>Complete genome sequence of a multi-drug resistant Klebsiella pneumoniae.</title>
        <authorList>
            <person name="Hua X."/>
            <person name="Chen Q."/>
            <person name="Li X."/>
            <person name="Feng Y."/>
            <person name="Ruan Z."/>
            <person name="Yu Y."/>
        </authorList>
    </citation>
    <scope>NUCLEOTIDE SEQUENCE [LARGE SCALE GENOMIC DNA]</scope>
    <source>
        <strain evidence="8">5.12</strain>
    </source>
</reference>
<dbReference type="InterPro" id="IPR019800">
    <property type="entry name" value="Glyco_hydro_3_AS"/>
</dbReference>
<dbReference type="EMBL" id="CP052766">
    <property type="protein sequence ID" value="QJR80698.1"/>
    <property type="molecule type" value="Genomic_DNA"/>
</dbReference>
<dbReference type="GO" id="GO:0004563">
    <property type="term" value="F:beta-N-acetylhexosaminidase activity"/>
    <property type="evidence" value="ECO:0007669"/>
    <property type="project" value="UniProtKB-EC"/>
</dbReference>
<dbReference type="AlphaFoldDB" id="A0A6M4MCX3"/>
<comment type="similarity">
    <text evidence="2">Belongs to the glycosyl hydrolase 3 family.</text>
</comment>
<keyword evidence="4 7" id="KW-0378">Hydrolase</keyword>
<sequence length="611" mass="66420">MDSSSHSGSHRVRMSRMSAEEEKALRLDLAQKLMLDFRYFCATEKDVKDNAASGKQPVTALPDDLADLVQRSSVGGVILFKENLIDYQQITQLTQSLQRAAMASDASQPLFIAIDQEGGRVFRTPPTMTTDLPGNMAIGATLKSHGTHFARLSGQILARELKQLGINTNFAPDIDVNVNPQNPVINVRAFSRSPAEVAQLGLAQASAMQQEGVLATLKHFPGHGDTSEDSHLALPIVNHDRQQIDAVDLYPFRYIISKSAPAMVMTAHIQYPALDNSTLVDKAGKAQIKPATLSKAILTDILRGELGFNGIIVSDAMNMAGISNFFDQFEAVVASFAAGTDIVVMPLSVHSPSGIARFYELLDYLVEAVKQGELSIGEITHSAQRIRETKNRFQLSTWQWDSQAAAIDNLAAHKSIAQQLCDNAITLLKGSAEQAVIAPKDTLLILMPDAPTTKAVSYCLEMYLPNQKFHCLNLQALEEDMLRKGMEEANVLILGSITPSPSVVELGGMEDRNKNAQVVIGYQQVQAMLPDLLVQTSQRGIKNILVYLRMPNDNSNLSKSSDVVLATYSNSVYPVRQQGKDVFVGGAIDSLIKVLSGALKPLGISPMAARP</sequence>
<dbReference type="PROSITE" id="PS00775">
    <property type="entry name" value="GLYCOSYL_HYDROL_F3"/>
    <property type="match status" value="1"/>
</dbReference>
<evidence type="ECO:0000256" key="5">
    <source>
        <dbReference type="ARBA" id="ARBA00023295"/>
    </source>
</evidence>
<dbReference type="OrthoDB" id="9786661at2"/>
<evidence type="ECO:0000256" key="1">
    <source>
        <dbReference type="ARBA" id="ARBA00001231"/>
    </source>
</evidence>
<organism evidence="7 8">
    <name type="scientific">Alteromonas pelagimontana</name>
    <dbReference type="NCBI Taxonomy" id="1858656"/>
    <lineage>
        <taxon>Bacteria</taxon>
        <taxon>Pseudomonadati</taxon>
        <taxon>Pseudomonadota</taxon>
        <taxon>Gammaproteobacteria</taxon>
        <taxon>Alteromonadales</taxon>
        <taxon>Alteromonadaceae</taxon>
        <taxon>Alteromonas/Salinimonas group</taxon>
        <taxon>Alteromonas</taxon>
    </lineage>
</organism>
<dbReference type="Gene3D" id="3.40.50.1700">
    <property type="entry name" value="Glycoside hydrolase family 3 C-terminal domain"/>
    <property type="match status" value="1"/>
</dbReference>
<keyword evidence="8" id="KW-1185">Reference proteome</keyword>
<dbReference type="Pfam" id="PF00933">
    <property type="entry name" value="Glyco_hydro_3"/>
    <property type="match status" value="1"/>
</dbReference>
<evidence type="ECO:0000313" key="7">
    <source>
        <dbReference type="EMBL" id="QJR80698.1"/>
    </source>
</evidence>
<dbReference type="SUPFAM" id="SSF51445">
    <property type="entry name" value="(Trans)glycosidases"/>
    <property type="match status" value="1"/>
</dbReference>
<keyword evidence="5 7" id="KW-0326">Glycosidase</keyword>
<dbReference type="GO" id="GO:0009254">
    <property type="term" value="P:peptidoglycan turnover"/>
    <property type="evidence" value="ECO:0007669"/>
    <property type="project" value="TreeGrafter"/>
</dbReference>
<dbReference type="InterPro" id="IPR050226">
    <property type="entry name" value="NagZ_Beta-hexosaminidase"/>
</dbReference>
<gene>
    <name evidence="7" type="primary">nagZ</name>
    <name evidence="7" type="ORF">CA267_007845</name>
</gene>
<dbReference type="InterPro" id="IPR036881">
    <property type="entry name" value="Glyco_hydro_3_C_sf"/>
</dbReference>
<protein>
    <recommendedName>
        <fullName evidence="3">beta-N-acetylhexosaminidase</fullName>
        <ecNumber evidence="3">3.2.1.52</ecNumber>
    </recommendedName>
</protein>
<evidence type="ECO:0000256" key="2">
    <source>
        <dbReference type="ARBA" id="ARBA00005336"/>
    </source>
</evidence>
<dbReference type="InterPro" id="IPR017853">
    <property type="entry name" value="GH"/>
</dbReference>
<dbReference type="InterPro" id="IPR036962">
    <property type="entry name" value="Glyco_hydro_3_N_sf"/>
</dbReference>
<evidence type="ECO:0000256" key="3">
    <source>
        <dbReference type="ARBA" id="ARBA00012663"/>
    </source>
</evidence>
<proteinExistence type="inferred from homology"/>
<dbReference type="KEGG" id="apel:CA267_007845"/>
<dbReference type="RefSeq" id="WP_139316217.1">
    <property type="nucleotide sequence ID" value="NZ_CP052766.1"/>
</dbReference>
<dbReference type="EC" id="3.2.1.52" evidence="3"/>
<feature type="domain" description="Glycoside hydrolase family 3 N-terminal" evidence="6">
    <location>
        <begin position="62"/>
        <end position="387"/>
    </location>
</feature>
<dbReference type="Gene3D" id="3.20.20.300">
    <property type="entry name" value="Glycoside hydrolase, family 3, N-terminal domain"/>
    <property type="match status" value="1"/>
</dbReference>
<dbReference type="NCBIfam" id="NF003740">
    <property type="entry name" value="PRK05337.1"/>
    <property type="match status" value="1"/>
</dbReference>
<dbReference type="PANTHER" id="PTHR30480">
    <property type="entry name" value="BETA-HEXOSAMINIDASE-RELATED"/>
    <property type="match status" value="1"/>
</dbReference>
<comment type="catalytic activity">
    <reaction evidence="1">
        <text>Hydrolysis of terminal non-reducing N-acetyl-D-hexosamine residues in N-acetyl-beta-D-hexosaminides.</text>
        <dbReference type="EC" id="3.2.1.52"/>
    </reaction>
</comment>
<dbReference type="InterPro" id="IPR001764">
    <property type="entry name" value="Glyco_hydro_3_N"/>
</dbReference>
<evidence type="ECO:0000259" key="6">
    <source>
        <dbReference type="Pfam" id="PF00933"/>
    </source>
</evidence>
<dbReference type="Proteomes" id="UP000219285">
    <property type="component" value="Chromosome"/>
</dbReference>
<dbReference type="GO" id="GO:0005975">
    <property type="term" value="P:carbohydrate metabolic process"/>
    <property type="evidence" value="ECO:0007669"/>
    <property type="project" value="InterPro"/>
</dbReference>